<keyword evidence="1" id="KW-0472">Membrane</keyword>
<dbReference type="OrthoDB" id="118042at2157"/>
<feature type="transmembrane region" description="Helical" evidence="1">
    <location>
        <begin position="142"/>
        <end position="162"/>
    </location>
</feature>
<accession>A0A1H1C7Z7</accession>
<evidence type="ECO:0000313" key="3">
    <source>
        <dbReference type="Proteomes" id="UP000198848"/>
    </source>
</evidence>
<name>A0A1H1C7Z7_NATTX</name>
<dbReference type="Proteomes" id="UP000198848">
    <property type="component" value="Unassembled WGS sequence"/>
</dbReference>
<proteinExistence type="predicted"/>
<feature type="transmembrane region" description="Helical" evidence="1">
    <location>
        <begin position="86"/>
        <end position="109"/>
    </location>
</feature>
<keyword evidence="3" id="KW-1185">Reference proteome</keyword>
<sequence>MYQTGHYGASLLAYAPLGTVVALFGYEGVALVGALVCVSLSTLPDLDHRIPGIEHRGPTHTLLFALLVGIALAAVAAVLVESGSALAGVGFVTFAFVVGTLSIVSHLLADALTPMGIRPFWPVSSRHYSLEVTRAANPVANYMLLGLGVGSTVVAAALVAVVG</sequence>
<dbReference type="RefSeq" id="WP_090378980.1">
    <property type="nucleotide sequence ID" value="NZ_FNLC01000001.1"/>
</dbReference>
<dbReference type="AlphaFoldDB" id="A0A1H1C7Z7"/>
<gene>
    <name evidence="2" type="ORF">SAMN04489842_1306</name>
</gene>
<protein>
    <submittedName>
        <fullName evidence="2">Inner membrane protein</fullName>
    </submittedName>
</protein>
<feature type="transmembrane region" description="Helical" evidence="1">
    <location>
        <begin position="20"/>
        <end position="40"/>
    </location>
</feature>
<reference evidence="3" key="1">
    <citation type="submission" date="2016-10" db="EMBL/GenBank/DDBJ databases">
        <authorList>
            <person name="Varghese N."/>
            <person name="Submissions S."/>
        </authorList>
    </citation>
    <scope>NUCLEOTIDE SEQUENCE [LARGE SCALE GENOMIC DNA]</scope>
    <source>
        <strain evidence="3">DSM 24767</strain>
    </source>
</reference>
<dbReference type="InterPro" id="IPR007404">
    <property type="entry name" value="YdjM-like"/>
</dbReference>
<evidence type="ECO:0000313" key="2">
    <source>
        <dbReference type="EMBL" id="SDQ60311.1"/>
    </source>
</evidence>
<keyword evidence="1" id="KW-0812">Transmembrane</keyword>
<organism evidence="2 3">
    <name type="scientific">Natronobacterium texcoconense</name>
    <dbReference type="NCBI Taxonomy" id="1095778"/>
    <lineage>
        <taxon>Archaea</taxon>
        <taxon>Methanobacteriati</taxon>
        <taxon>Methanobacteriota</taxon>
        <taxon>Stenosarchaea group</taxon>
        <taxon>Halobacteria</taxon>
        <taxon>Halobacteriales</taxon>
        <taxon>Natrialbaceae</taxon>
        <taxon>Natronobacterium</taxon>
    </lineage>
</organism>
<evidence type="ECO:0000256" key="1">
    <source>
        <dbReference type="SAM" id="Phobius"/>
    </source>
</evidence>
<dbReference type="Pfam" id="PF04307">
    <property type="entry name" value="YdjM"/>
    <property type="match status" value="1"/>
</dbReference>
<keyword evidence="1" id="KW-1133">Transmembrane helix</keyword>
<feature type="transmembrane region" description="Helical" evidence="1">
    <location>
        <begin position="61"/>
        <end position="80"/>
    </location>
</feature>
<dbReference type="EMBL" id="FNLC01000001">
    <property type="protein sequence ID" value="SDQ60311.1"/>
    <property type="molecule type" value="Genomic_DNA"/>
</dbReference>